<feature type="coiled-coil region" evidence="5">
    <location>
        <begin position="34"/>
        <end position="61"/>
    </location>
</feature>
<evidence type="ECO:0000313" key="9">
    <source>
        <dbReference type="Proteomes" id="UP000824782"/>
    </source>
</evidence>
<dbReference type="PANTHER" id="PTHR18902:SF25">
    <property type="entry name" value="GRIP AND COILED-COIL DOMAIN-CONTAINING PROTEIN 2"/>
    <property type="match status" value="1"/>
</dbReference>
<dbReference type="Pfam" id="PF01465">
    <property type="entry name" value="GRIP"/>
    <property type="match status" value="1"/>
</dbReference>
<dbReference type="EMBL" id="WNYA01000002">
    <property type="protein sequence ID" value="KAG8586944.1"/>
    <property type="molecule type" value="Genomic_DNA"/>
</dbReference>
<dbReference type="InterPro" id="IPR000237">
    <property type="entry name" value="GRIP_dom"/>
</dbReference>
<feature type="coiled-coil region" evidence="5">
    <location>
        <begin position="244"/>
        <end position="320"/>
    </location>
</feature>
<keyword evidence="3" id="KW-0597">Phosphoprotein</keyword>
<dbReference type="PANTHER" id="PTHR18902">
    <property type="entry name" value="NUCLEAR MITOTIC APPARATUS PROTEIN 1-RELATED"/>
    <property type="match status" value="1"/>
</dbReference>
<keyword evidence="4 5" id="KW-0175">Coiled coil</keyword>
<feature type="coiled-coil region" evidence="5">
    <location>
        <begin position="353"/>
        <end position="835"/>
    </location>
</feature>
<accession>A0AAV7CPF6</accession>
<dbReference type="FunFam" id="1.10.220.60:FF:000003">
    <property type="entry name" value="GRIP and coiled-coil domain-containing protein 2"/>
    <property type="match status" value="1"/>
</dbReference>
<comment type="subcellular location">
    <subcellularLocation>
        <location evidence="1">Cytoplasm</location>
    </subcellularLocation>
</comment>
<evidence type="ECO:0000256" key="4">
    <source>
        <dbReference type="ARBA" id="ARBA00023054"/>
    </source>
</evidence>
<dbReference type="InterPro" id="IPR051841">
    <property type="entry name" value="MT-Golgi_org_protein"/>
</dbReference>
<organism evidence="8 9">
    <name type="scientific">Engystomops pustulosus</name>
    <name type="common">Tungara frog</name>
    <name type="synonym">Physalaemus pustulosus</name>
    <dbReference type="NCBI Taxonomy" id="76066"/>
    <lineage>
        <taxon>Eukaryota</taxon>
        <taxon>Metazoa</taxon>
        <taxon>Chordata</taxon>
        <taxon>Craniata</taxon>
        <taxon>Vertebrata</taxon>
        <taxon>Euteleostomi</taxon>
        <taxon>Amphibia</taxon>
        <taxon>Batrachia</taxon>
        <taxon>Anura</taxon>
        <taxon>Neobatrachia</taxon>
        <taxon>Hyloidea</taxon>
        <taxon>Leptodactylidae</taxon>
        <taxon>Leiuperinae</taxon>
        <taxon>Engystomops</taxon>
    </lineage>
</organism>
<dbReference type="Proteomes" id="UP000824782">
    <property type="component" value="Unassembled WGS sequence"/>
</dbReference>
<feature type="domain" description="GRIP" evidence="7">
    <location>
        <begin position="1747"/>
        <end position="1797"/>
    </location>
</feature>
<comment type="caution">
    <text evidence="8">The sequence shown here is derived from an EMBL/GenBank/DDBJ whole genome shotgun (WGS) entry which is preliminary data.</text>
</comment>
<dbReference type="PROSITE" id="PS50913">
    <property type="entry name" value="GRIP"/>
    <property type="match status" value="1"/>
</dbReference>
<feature type="region of interest" description="Disordered" evidence="6">
    <location>
        <begin position="1617"/>
        <end position="1636"/>
    </location>
</feature>
<dbReference type="Pfam" id="PF16704">
    <property type="entry name" value="Rab_bind"/>
    <property type="match status" value="1"/>
</dbReference>
<evidence type="ECO:0000256" key="5">
    <source>
        <dbReference type="SAM" id="Coils"/>
    </source>
</evidence>
<evidence type="ECO:0000259" key="7">
    <source>
        <dbReference type="PROSITE" id="PS50913"/>
    </source>
</evidence>
<dbReference type="Gene3D" id="1.10.220.60">
    <property type="entry name" value="GRIP domain"/>
    <property type="match status" value="1"/>
</dbReference>
<proteinExistence type="predicted"/>
<dbReference type="GO" id="GO:0005794">
    <property type="term" value="C:Golgi apparatus"/>
    <property type="evidence" value="ECO:0007669"/>
    <property type="project" value="TreeGrafter"/>
</dbReference>
<protein>
    <recommendedName>
        <fullName evidence="7">GRIP domain-containing protein</fullName>
    </recommendedName>
</protein>
<dbReference type="GO" id="GO:0034499">
    <property type="term" value="P:late endosome to Golgi transport"/>
    <property type="evidence" value="ECO:0007669"/>
    <property type="project" value="TreeGrafter"/>
</dbReference>
<feature type="coiled-coil region" evidence="5">
    <location>
        <begin position="888"/>
        <end position="1037"/>
    </location>
</feature>
<feature type="coiled-coil region" evidence="5">
    <location>
        <begin position="1587"/>
        <end position="1614"/>
    </location>
</feature>
<feature type="coiled-coil region" evidence="5">
    <location>
        <begin position="1075"/>
        <end position="1546"/>
    </location>
</feature>
<feature type="region of interest" description="Disordered" evidence="6">
    <location>
        <begin position="1646"/>
        <end position="1667"/>
    </location>
</feature>
<name>A0AAV7CPF6_ENGPU</name>
<reference evidence="8" key="1">
    <citation type="thesis" date="2020" institute="ProQuest LLC" country="789 East Eisenhower Parkway, Ann Arbor, MI, USA">
        <title>Comparative Genomics and Chromosome Evolution.</title>
        <authorList>
            <person name="Mudd A.B."/>
        </authorList>
    </citation>
    <scope>NUCLEOTIDE SEQUENCE</scope>
    <source>
        <strain evidence="8">237g6f4</strain>
        <tissue evidence="8">Blood</tissue>
    </source>
</reference>
<feature type="coiled-coil region" evidence="5">
    <location>
        <begin position="1717"/>
        <end position="1751"/>
    </location>
</feature>
<evidence type="ECO:0000256" key="2">
    <source>
        <dbReference type="ARBA" id="ARBA00022490"/>
    </source>
</evidence>
<evidence type="ECO:0000313" key="8">
    <source>
        <dbReference type="EMBL" id="KAG8586944.1"/>
    </source>
</evidence>
<feature type="coiled-coil region" evidence="5">
    <location>
        <begin position="85"/>
        <end position="207"/>
    </location>
</feature>
<keyword evidence="9" id="KW-1185">Reference proteome</keyword>
<dbReference type="SMART" id="SM00755">
    <property type="entry name" value="Grip"/>
    <property type="match status" value="1"/>
</dbReference>
<evidence type="ECO:0000256" key="6">
    <source>
        <dbReference type="SAM" id="MobiDB-lite"/>
    </source>
</evidence>
<sequence>MEDTGQDVVSSPATPGAGKSKLDTLPKEDLIKFAKKQMMLIQKVKSRCTELEKEVEELKSKPIAGGNDDVVQALTERLDSVLLEKAEVHQQVVSMKKELHKTKEEFEAAATKANELQQHLEQSNKNLLEDIAVLKSDLLQSQNNHKEDVHTVKKELQEALMKQKELIDKLSQQEEQDQHLKRMEQEREVYEERLSKLKKDLDSSTEEKDNGITKLKDAQTVSEQYFCEIQGLHAKILELQALHQEEASNLMHELETSTKEFEKEKSKLQDVINQYIEKEKMCLEHNKPKQINSDESNVPSKNEEDEVQRLKCIVNDLESRQSLLIDEFTYTNNLKVGLEREVEHLKSEYFHEREELEFKINELQLAIEEYNSLIEKLKTELESTKTHYKQQTQQNAKDMQSMRDQHKKEMTELKQSITSAYENEKLSFIHEIQILKEQCERLHQEKEEATSSYESLRETFVSLQAELEESAGKISREFETMKHQQASDVQELQQKLRTAYKDKNDLLETVNQLQSKVATLSSKESECEELQLQITTLQRSNEEYLSSLHQKDEFIKELQVNESCENAELSVLHEEIQKLQQLYQSEQVNVEALQQKAESQAALIAQLKNTVEELTQKLQDSGLSQQSDGEDTLLQITRWQQQNEEITATLHEKEEQVKDLQMKIEETNKQNAEISSKMQQQNEEVTATLHEKEEQVKDLQMKIEETNKQNAEISSKMQQQNEEITATLHEKEEQVKDLQMKMEETNKQNTEVTSKMEHVSKELFELQEMFKNEQGKALNFQQEAESHLKLIAQLEHMIEELTQKLSTTEQSLQEIKNLQQQVDTLLLDKQNIETDSRRWQDEVLHLRDEKDLLSKDFDRLHSELSHCLASVEELGDLRMKVQLITSEKDEVTKLVLSKEEKIERFQQQLCVLQDILAIECKDQDFVPLCENINKAVLQLKDDKENVLAQKEETSVELERLREEYEMQCSDLRALLSDYSKEKVLLKEELEETLQDKEALQRDLLEMKNALEKSKLDNQDSISRIDGLNSALNALKKEKPIEVESSDQTQKDVKIESKEDTCKQEVSNIDDLLSLDLEQKSLIADLQDKIEKLERNCKEKEEKCNKIKAVAVKAKKELDANRKEVQSVKEELERVRAEKQQLTSSMKDVVQSAESYQNLLGEYDKQVELLELEREKVRSVEHQLEELSRQLRSAAVEQEKMNSVHEDLVTRCETLQSNNKLLEVQILETQKTKAALEKDLEAERLIREQKVKDHNCTLKQVEELQLQLEKEKKLLQKVSQDFELVRKDAQKSTLMDMEIADYERLVKELNQKITNKNIQLEDLEQEARVQKQQQDILQQEISSLQATLEQQEERSTKMKQLLVKTKKELADSKQIESDHLILQASLKGELEASQQHVEAYKIQVAELTSEKHKVQEQLRALTEQHQRAANTYQQKLLSLQEECTAAKAEQAAVTAEFESYKVRVHNVLKQQKNKSASQAEQEAFKKEREHLQAMLDQVKTKLQETQHSLQMNTAELQTLQSDHDLLLERHNKMLQETVTKEAELREKLCTLQSENMVLKTEHAQVVSQLSAQNEAQRNSFRDQVRHLQDDHRKTVETLQQQLTKVEAQLFQVKNEIALTSPSGSQQPLKSSRERRPADLHILDLYSSAREEGEGMETTDNESVSSASTHVATLEQLLTSPELKTAVDITQWQPELSKEELTEKLNTTLKSVEHLSGLLHETEATNAMLMEQITLLKNEIRRLERNQEREKSVANLEYLKNVLLQFIFLKAGSERQRLLPVIDTMLQLSPEEKGKLFAIAQGEEESAAQPPGWASYLHSWSGLR</sequence>
<keyword evidence="2" id="KW-0963">Cytoplasm</keyword>
<feature type="region of interest" description="Disordered" evidence="6">
    <location>
        <begin position="1"/>
        <end position="24"/>
    </location>
</feature>
<evidence type="ECO:0000256" key="1">
    <source>
        <dbReference type="ARBA" id="ARBA00004496"/>
    </source>
</evidence>
<evidence type="ECO:0000256" key="3">
    <source>
        <dbReference type="ARBA" id="ARBA00022553"/>
    </source>
</evidence>
<dbReference type="InterPro" id="IPR032023">
    <property type="entry name" value="GCC2_Rab_bind"/>
</dbReference>
<gene>
    <name evidence="8" type="ORF">GDO81_005520</name>
</gene>
<feature type="compositionally biased region" description="Polar residues" evidence="6">
    <location>
        <begin position="1617"/>
        <end position="1628"/>
    </location>
</feature>